<dbReference type="eggNOG" id="ENOG502R937">
    <property type="taxonomic scope" value="Eukaryota"/>
</dbReference>
<evidence type="ECO:0008006" key="3">
    <source>
        <dbReference type="Google" id="ProtNLM"/>
    </source>
</evidence>
<dbReference type="OrthoDB" id="5910296at2759"/>
<name>G0PIZ8_CAEBE</name>
<dbReference type="AlphaFoldDB" id="G0PIZ8"/>
<evidence type="ECO:0000313" key="1">
    <source>
        <dbReference type="EMBL" id="EGT58545.1"/>
    </source>
</evidence>
<accession>G0PIZ8</accession>
<evidence type="ECO:0000313" key="2">
    <source>
        <dbReference type="Proteomes" id="UP000008068"/>
    </source>
</evidence>
<organism evidence="2">
    <name type="scientific">Caenorhabditis brenneri</name>
    <name type="common">Nematode worm</name>
    <dbReference type="NCBI Taxonomy" id="135651"/>
    <lineage>
        <taxon>Eukaryota</taxon>
        <taxon>Metazoa</taxon>
        <taxon>Ecdysozoa</taxon>
        <taxon>Nematoda</taxon>
        <taxon>Chromadorea</taxon>
        <taxon>Rhabditida</taxon>
        <taxon>Rhabditina</taxon>
        <taxon>Rhabditomorpha</taxon>
        <taxon>Rhabditoidea</taxon>
        <taxon>Rhabditidae</taxon>
        <taxon>Peloderinae</taxon>
        <taxon>Caenorhabditis</taxon>
    </lineage>
</organism>
<protein>
    <recommendedName>
        <fullName evidence="3">F-box domain-containing protein</fullName>
    </recommendedName>
</protein>
<dbReference type="PANTHER" id="PTHR21503:SF8">
    <property type="entry name" value="F-BOX ASSOCIATED DOMAIN-CONTAINING PROTEIN-RELATED"/>
    <property type="match status" value="1"/>
</dbReference>
<sequence length="338" mass="39139">MAIKLRKFTYLILKKIIKLMDYDTIIILSFCSTKTRELIKLTRWKVSTMIYTPVNSYIVMHIKEVNLNKQSTIIMVSVPQFYSGSETFKLPNSMQTFGLFKISKNDEFAIQVLKGFRDTAILSLHKYIMDLFLAPPDIKLQITSDTDLNSIILFDNTKSCGLFGETTYANYADQLFSKFENLQEAVVEPFVIGSLKENTILSRTKCLYFCHAGVHTESLMLHFEGYHAVFRNSECDISVVQELLDKWIRNEAFCELKSVTILLRSLCQFQITEFHNDFDAKSFDSLRRPAIYDKLTDIMGITLEPLECTDFLDIVRLSDGRVGSYKLTPKYFQFCVWD</sequence>
<dbReference type="EMBL" id="GL380624">
    <property type="protein sequence ID" value="EGT58545.1"/>
    <property type="molecule type" value="Genomic_DNA"/>
</dbReference>
<keyword evidence="2" id="KW-1185">Reference proteome</keyword>
<reference evidence="2" key="1">
    <citation type="submission" date="2011-07" db="EMBL/GenBank/DDBJ databases">
        <authorList>
            <consortium name="Caenorhabditis brenneri Sequencing and Analysis Consortium"/>
            <person name="Wilson R.K."/>
        </authorList>
    </citation>
    <scope>NUCLEOTIDE SEQUENCE [LARGE SCALE GENOMIC DNA]</scope>
    <source>
        <strain evidence="2">PB2801</strain>
    </source>
</reference>
<gene>
    <name evidence="1" type="ORF">CAEBREN_17866</name>
</gene>
<dbReference type="InParanoid" id="G0PIZ8"/>
<dbReference type="HOGENOM" id="CLU_040220_0_1_1"/>
<dbReference type="Proteomes" id="UP000008068">
    <property type="component" value="Unassembled WGS sequence"/>
</dbReference>
<dbReference type="FunCoup" id="G0PIZ8">
    <property type="interactions" value="5"/>
</dbReference>
<proteinExistence type="predicted"/>
<dbReference type="PANTHER" id="PTHR21503">
    <property type="entry name" value="F-BOX-CONTAINING HYPOTHETICAL PROTEIN C.ELEGANS"/>
    <property type="match status" value="1"/>
</dbReference>